<dbReference type="OrthoDB" id="509841at2759"/>
<reference evidence="2" key="2">
    <citation type="submission" date="2020-11" db="EMBL/GenBank/DDBJ databases">
        <authorList>
            <person name="Cecchin M."/>
            <person name="Marcolungo L."/>
            <person name="Rossato M."/>
            <person name="Girolomoni L."/>
            <person name="Cosentino E."/>
            <person name="Cuine S."/>
            <person name="Li-Beisson Y."/>
            <person name="Delledonne M."/>
            <person name="Ballottari M."/>
        </authorList>
    </citation>
    <scope>NUCLEOTIDE SEQUENCE</scope>
    <source>
        <strain evidence="2">211/11P</strain>
        <tissue evidence="2">Whole cell</tissue>
    </source>
</reference>
<feature type="region of interest" description="Disordered" evidence="1">
    <location>
        <begin position="139"/>
        <end position="184"/>
    </location>
</feature>
<organism evidence="2 3">
    <name type="scientific">Chlorella vulgaris</name>
    <name type="common">Green alga</name>
    <dbReference type="NCBI Taxonomy" id="3077"/>
    <lineage>
        <taxon>Eukaryota</taxon>
        <taxon>Viridiplantae</taxon>
        <taxon>Chlorophyta</taxon>
        <taxon>core chlorophytes</taxon>
        <taxon>Trebouxiophyceae</taxon>
        <taxon>Chlorellales</taxon>
        <taxon>Chlorellaceae</taxon>
        <taxon>Chlorella clade</taxon>
        <taxon>Chlorella</taxon>
    </lineage>
</organism>
<proteinExistence type="predicted"/>
<dbReference type="Proteomes" id="UP001055712">
    <property type="component" value="Unassembled WGS sequence"/>
</dbReference>
<protein>
    <submittedName>
        <fullName evidence="2">Uncharacterized protein</fullName>
    </submittedName>
</protein>
<gene>
    <name evidence="2" type="ORF">D9Q98_001393</name>
</gene>
<sequence length="184" mass="20387">MAYQQTEFRVCVEFLRSSKPGSGRIIRLNYSPDGVPPQLVNRIHPAFWSAFMTEAGQLSLRHPYVATPQGKHYLNWASCFAIGAVVGLFCISPDAGDYGLWNEQCRQFIQRWSAPWQQAGCTLSLQRHRDFWLQIDIEPSPPPAQPFAPPLPPPLPAQQQAAPAGSNTNQQALDVPAGKPPKAI</sequence>
<evidence type="ECO:0000313" key="2">
    <source>
        <dbReference type="EMBL" id="KAI3438979.1"/>
    </source>
</evidence>
<keyword evidence="3" id="KW-1185">Reference proteome</keyword>
<name>A0A9D4TZY3_CHLVU</name>
<comment type="caution">
    <text evidence="2">The sequence shown here is derived from an EMBL/GenBank/DDBJ whole genome shotgun (WGS) entry which is preliminary data.</text>
</comment>
<reference evidence="2" key="1">
    <citation type="journal article" date="2019" name="Plant J.">
        <title>Chlorella vulgaris genome assembly and annotation reveals the molecular basis for metabolic acclimation to high light conditions.</title>
        <authorList>
            <person name="Cecchin M."/>
            <person name="Marcolungo L."/>
            <person name="Rossato M."/>
            <person name="Girolomoni L."/>
            <person name="Cosentino E."/>
            <person name="Cuine S."/>
            <person name="Li-Beisson Y."/>
            <person name="Delledonne M."/>
            <person name="Ballottari M."/>
        </authorList>
    </citation>
    <scope>NUCLEOTIDE SEQUENCE</scope>
    <source>
        <strain evidence="2">211/11P</strain>
    </source>
</reference>
<dbReference type="EMBL" id="SIDB01000001">
    <property type="protein sequence ID" value="KAI3438979.1"/>
    <property type="molecule type" value="Genomic_DNA"/>
</dbReference>
<accession>A0A9D4TZY3</accession>
<feature type="compositionally biased region" description="Pro residues" evidence="1">
    <location>
        <begin position="139"/>
        <end position="156"/>
    </location>
</feature>
<evidence type="ECO:0000256" key="1">
    <source>
        <dbReference type="SAM" id="MobiDB-lite"/>
    </source>
</evidence>
<dbReference type="AlphaFoldDB" id="A0A9D4TZY3"/>
<evidence type="ECO:0000313" key="3">
    <source>
        <dbReference type="Proteomes" id="UP001055712"/>
    </source>
</evidence>